<evidence type="ECO:0000256" key="2">
    <source>
        <dbReference type="ARBA" id="ARBA00022840"/>
    </source>
</evidence>
<feature type="domain" description="ABC transporter" evidence="3">
    <location>
        <begin position="22"/>
        <end position="254"/>
    </location>
</feature>
<gene>
    <name evidence="4" type="ORF">GCM10022214_04420</name>
</gene>
<dbReference type="Proteomes" id="UP001500683">
    <property type="component" value="Unassembled WGS sequence"/>
</dbReference>
<dbReference type="CDD" id="cd03214">
    <property type="entry name" value="ABC_Iron-Siderophores_B12_Hemin"/>
    <property type="match status" value="1"/>
</dbReference>
<sequence>MTRHRVSTDVPIDVPDDEPGAVRAEAVSVVVGGRALVHEVSVDVAPGEVMGLVGPNGAGKSTLLRTFYRALRPTSGRVLLDGEDVWRTPGRRVARRLAAVPQDGGGDFELTAYEVVAMGRTPHKRPFAGDDATDRAIITASLDALGVAALADAPFDRLSGGERQRVLIARALAQRTGTLVLDEPTNHLDLRHQLDALRLVRRLGVTAVIALHDLNLAAAFCDRLCVLDAGRLVAAGPPGQVLTADLLAEVYRVDAEVTVHPRTGIPQITVLPEMTRLIE</sequence>
<keyword evidence="5" id="KW-1185">Reference proteome</keyword>
<dbReference type="GO" id="GO:0005524">
    <property type="term" value="F:ATP binding"/>
    <property type="evidence" value="ECO:0007669"/>
    <property type="project" value="UniProtKB-KW"/>
</dbReference>
<dbReference type="PANTHER" id="PTHR42794">
    <property type="entry name" value="HEMIN IMPORT ATP-BINDING PROTEIN HMUV"/>
    <property type="match status" value="1"/>
</dbReference>
<keyword evidence="2 4" id="KW-0067">ATP-binding</keyword>
<dbReference type="InterPro" id="IPR003593">
    <property type="entry name" value="AAA+_ATPase"/>
</dbReference>
<organism evidence="4 5">
    <name type="scientific">Actinomadura miaoliensis</name>
    <dbReference type="NCBI Taxonomy" id="430685"/>
    <lineage>
        <taxon>Bacteria</taxon>
        <taxon>Bacillati</taxon>
        <taxon>Actinomycetota</taxon>
        <taxon>Actinomycetes</taxon>
        <taxon>Streptosporangiales</taxon>
        <taxon>Thermomonosporaceae</taxon>
        <taxon>Actinomadura</taxon>
    </lineage>
</organism>
<evidence type="ECO:0000256" key="1">
    <source>
        <dbReference type="ARBA" id="ARBA00022741"/>
    </source>
</evidence>
<dbReference type="PROSITE" id="PS00211">
    <property type="entry name" value="ABC_TRANSPORTER_1"/>
    <property type="match status" value="1"/>
</dbReference>
<dbReference type="EMBL" id="BAAAZG010000001">
    <property type="protein sequence ID" value="GAA4056061.1"/>
    <property type="molecule type" value="Genomic_DNA"/>
</dbReference>
<evidence type="ECO:0000313" key="4">
    <source>
        <dbReference type="EMBL" id="GAA4056061.1"/>
    </source>
</evidence>
<dbReference type="InterPro" id="IPR027417">
    <property type="entry name" value="P-loop_NTPase"/>
</dbReference>
<evidence type="ECO:0000259" key="3">
    <source>
        <dbReference type="PROSITE" id="PS50893"/>
    </source>
</evidence>
<proteinExistence type="predicted"/>
<dbReference type="InterPro" id="IPR003439">
    <property type="entry name" value="ABC_transporter-like_ATP-bd"/>
</dbReference>
<dbReference type="PROSITE" id="PS50893">
    <property type="entry name" value="ABC_TRANSPORTER_2"/>
    <property type="match status" value="1"/>
</dbReference>
<dbReference type="Pfam" id="PF00005">
    <property type="entry name" value="ABC_tran"/>
    <property type="match status" value="1"/>
</dbReference>
<evidence type="ECO:0000313" key="5">
    <source>
        <dbReference type="Proteomes" id="UP001500683"/>
    </source>
</evidence>
<dbReference type="Gene3D" id="3.40.50.300">
    <property type="entry name" value="P-loop containing nucleotide triphosphate hydrolases"/>
    <property type="match status" value="1"/>
</dbReference>
<name>A0ABP7UZ43_9ACTN</name>
<keyword evidence="1" id="KW-0547">Nucleotide-binding</keyword>
<accession>A0ABP7UZ43</accession>
<dbReference type="SUPFAM" id="SSF52540">
    <property type="entry name" value="P-loop containing nucleoside triphosphate hydrolases"/>
    <property type="match status" value="1"/>
</dbReference>
<dbReference type="InterPro" id="IPR017871">
    <property type="entry name" value="ABC_transporter-like_CS"/>
</dbReference>
<comment type="caution">
    <text evidence="4">The sequence shown here is derived from an EMBL/GenBank/DDBJ whole genome shotgun (WGS) entry which is preliminary data.</text>
</comment>
<reference evidence="5" key="1">
    <citation type="journal article" date="2019" name="Int. J. Syst. Evol. Microbiol.">
        <title>The Global Catalogue of Microorganisms (GCM) 10K type strain sequencing project: providing services to taxonomists for standard genome sequencing and annotation.</title>
        <authorList>
            <consortium name="The Broad Institute Genomics Platform"/>
            <consortium name="The Broad Institute Genome Sequencing Center for Infectious Disease"/>
            <person name="Wu L."/>
            <person name="Ma J."/>
        </authorList>
    </citation>
    <scope>NUCLEOTIDE SEQUENCE [LARGE SCALE GENOMIC DNA]</scope>
    <source>
        <strain evidence="5">JCM 16702</strain>
    </source>
</reference>
<dbReference type="RefSeq" id="WP_344939754.1">
    <property type="nucleotide sequence ID" value="NZ_BAAAZG010000001.1"/>
</dbReference>
<dbReference type="PANTHER" id="PTHR42794:SF2">
    <property type="entry name" value="ABC TRANSPORTER ATP-BINDING PROTEIN"/>
    <property type="match status" value="1"/>
</dbReference>
<dbReference type="SMART" id="SM00382">
    <property type="entry name" value="AAA"/>
    <property type="match status" value="1"/>
</dbReference>
<protein>
    <submittedName>
        <fullName evidence="4">ABC transporter ATP-binding protein</fullName>
    </submittedName>
</protein>